<keyword evidence="7 16" id="KW-0479">Metal-binding</keyword>
<keyword evidence="5" id="KW-0679">Respiratory chain</keyword>
<keyword evidence="11" id="KW-0186">Copper</keyword>
<dbReference type="InterPro" id="IPR045187">
    <property type="entry name" value="CcO_II"/>
</dbReference>
<evidence type="ECO:0000256" key="2">
    <source>
        <dbReference type="ARBA" id="ARBA00007866"/>
    </source>
</evidence>
<keyword evidence="8" id="KW-0249">Electron transport</keyword>
<organism evidence="20 21">
    <name type="scientific">Stakelama saccharophila</name>
    <dbReference type="NCBI Taxonomy" id="3075605"/>
    <lineage>
        <taxon>Bacteria</taxon>
        <taxon>Pseudomonadati</taxon>
        <taxon>Pseudomonadota</taxon>
        <taxon>Alphaproteobacteria</taxon>
        <taxon>Sphingomonadales</taxon>
        <taxon>Sphingomonadaceae</taxon>
        <taxon>Stakelama</taxon>
    </lineage>
</organism>
<evidence type="ECO:0000256" key="16">
    <source>
        <dbReference type="PROSITE-ProRule" id="PRU00433"/>
    </source>
</evidence>
<dbReference type="PANTHER" id="PTHR22888:SF9">
    <property type="entry name" value="CYTOCHROME C OXIDASE SUBUNIT 2"/>
    <property type="match status" value="1"/>
</dbReference>
<keyword evidence="12 17" id="KW-0472">Membrane</keyword>
<evidence type="ECO:0000256" key="4">
    <source>
        <dbReference type="ARBA" id="ARBA00022617"/>
    </source>
</evidence>
<comment type="subcellular location">
    <subcellularLocation>
        <location evidence="1">Membrane</location>
        <topology evidence="1">Multi-pass membrane protein</topology>
    </subcellularLocation>
</comment>
<dbReference type="Pfam" id="PF00034">
    <property type="entry name" value="Cytochrom_C"/>
    <property type="match status" value="1"/>
</dbReference>
<evidence type="ECO:0000256" key="14">
    <source>
        <dbReference type="ARBA" id="ARBA00031399"/>
    </source>
</evidence>
<dbReference type="SUPFAM" id="SSF46626">
    <property type="entry name" value="Cytochrome c"/>
    <property type="match status" value="1"/>
</dbReference>
<evidence type="ECO:0000256" key="10">
    <source>
        <dbReference type="ARBA" id="ARBA00023004"/>
    </source>
</evidence>
<dbReference type="SUPFAM" id="SSF49503">
    <property type="entry name" value="Cupredoxins"/>
    <property type="match status" value="1"/>
</dbReference>
<evidence type="ECO:0000313" key="20">
    <source>
        <dbReference type="EMBL" id="WNO52704.1"/>
    </source>
</evidence>
<feature type="domain" description="Cytochrome c" evidence="19">
    <location>
        <begin position="231"/>
        <end position="321"/>
    </location>
</feature>
<evidence type="ECO:0000256" key="3">
    <source>
        <dbReference type="ARBA" id="ARBA00022448"/>
    </source>
</evidence>
<dbReference type="PROSITE" id="PS00078">
    <property type="entry name" value="COX2"/>
    <property type="match status" value="1"/>
</dbReference>
<keyword evidence="10 16" id="KW-0408">Iron</keyword>
<dbReference type="Pfam" id="PF00116">
    <property type="entry name" value="COX2"/>
    <property type="match status" value="1"/>
</dbReference>
<evidence type="ECO:0000256" key="9">
    <source>
        <dbReference type="ARBA" id="ARBA00022989"/>
    </source>
</evidence>
<comment type="function">
    <text evidence="13">Subunits I and II form the functional core of the enzyme complex. Electrons originating in cytochrome c are transferred via heme a and Cu(A) to the binuclear center formed by heme a3 and Cu(B).</text>
</comment>
<dbReference type="PROSITE" id="PS50857">
    <property type="entry name" value="COX2_CUA"/>
    <property type="match status" value="1"/>
</dbReference>
<dbReference type="InterPro" id="IPR009056">
    <property type="entry name" value="Cyt_c-like_dom"/>
</dbReference>
<keyword evidence="21" id="KW-1185">Reference proteome</keyword>
<dbReference type="CDD" id="cd04213">
    <property type="entry name" value="CuRO_CcO_Caa3_II"/>
    <property type="match status" value="1"/>
</dbReference>
<keyword evidence="4 16" id="KW-0349">Heme</keyword>
<dbReference type="PANTHER" id="PTHR22888">
    <property type="entry name" value="CYTOCHROME C OXIDASE, SUBUNIT II"/>
    <property type="match status" value="1"/>
</dbReference>
<comment type="catalytic activity">
    <reaction evidence="15">
        <text>4 Fe(II)-[cytochrome c] + O2 + 8 H(+)(in) = 4 Fe(III)-[cytochrome c] + 2 H2O + 4 H(+)(out)</text>
        <dbReference type="Rhea" id="RHEA:11436"/>
        <dbReference type="Rhea" id="RHEA-COMP:10350"/>
        <dbReference type="Rhea" id="RHEA-COMP:14399"/>
        <dbReference type="ChEBI" id="CHEBI:15377"/>
        <dbReference type="ChEBI" id="CHEBI:15378"/>
        <dbReference type="ChEBI" id="CHEBI:15379"/>
        <dbReference type="ChEBI" id="CHEBI:29033"/>
        <dbReference type="ChEBI" id="CHEBI:29034"/>
        <dbReference type="EC" id="7.1.1.9"/>
    </reaction>
</comment>
<dbReference type="InterPro" id="IPR008972">
    <property type="entry name" value="Cupredoxin"/>
</dbReference>
<evidence type="ECO:0000256" key="5">
    <source>
        <dbReference type="ARBA" id="ARBA00022660"/>
    </source>
</evidence>
<name>A0ABZ0B8R2_9SPHN</name>
<keyword evidence="3" id="KW-0813">Transport</keyword>
<dbReference type="InterPro" id="IPR014222">
    <property type="entry name" value="Cyt_c_oxidase_su2"/>
</dbReference>
<dbReference type="Proteomes" id="UP001302249">
    <property type="component" value="Chromosome"/>
</dbReference>
<keyword evidence="6 17" id="KW-0812">Transmembrane</keyword>
<evidence type="ECO:0000256" key="13">
    <source>
        <dbReference type="ARBA" id="ARBA00024688"/>
    </source>
</evidence>
<dbReference type="NCBIfam" id="TIGR02866">
    <property type="entry name" value="CoxB"/>
    <property type="match status" value="1"/>
</dbReference>
<sequence>MSGATPLGYLSSAGSRAATIVPLTWYVLIVSILVCVIIGALVWIGVRRSHSSGGAAETSAAAVARNGNGIRWIWIGVVLTAIPLAIALVWTVGALASVAGSPRRPDLLLDVTAHQWWWEVKYHGDTPSDTFATANEIHIPVGRKVLVRLHGGDVIHSFWVPKLTGKTDAIPGQENATWLEAAGPGIYRGQCTEYCGLEHAKMGFEVIAQPAAAFERWRTAQLQTAPPPATPAQARGLALVQFRCGMCHAVRGTTAASHYGPDLTHLMSRRKIAAATLPNNPGALSGWIQNPQATKPGALMPDQHLSGQQLADLRAYLETLK</sequence>
<comment type="similarity">
    <text evidence="2">Belongs to the cytochrome c oxidase subunit 2 family.</text>
</comment>
<gene>
    <name evidence="20" type="primary">coxB</name>
    <name evidence="20" type="ORF">RPR59_09525</name>
</gene>
<evidence type="ECO:0000256" key="1">
    <source>
        <dbReference type="ARBA" id="ARBA00004141"/>
    </source>
</evidence>
<protein>
    <recommendedName>
        <fullName evidence="14">Cytochrome aa3 subunit 2</fullName>
    </recommendedName>
</protein>
<proteinExistence type="inferred from homology"/>
<evidence type="ECO:0000256" key="7">
    <source>
        <dbReference type="ARBA" id="ARBA00022723"/>
    </source>
</evidence>
<feature type="transmembrane region" description="Helical" evidence="17">
    <location>
        <begin position="72"/>
        <end position="96"/>
    </location>
</feature>
<accession>A0ABZ0B8R2</accession>
<evidence type="ECO:0000256" key="12">
    <source>
        <dbReference type="ARBA" id="ARBA00023136"/>
    </source>
</evidence>
<dbReference type="InterPro" id="IPR002429">
    <property type="entry name" value="CcO_II-like_C"/>
</dbReference>
<dbReference type="InterPro" id="IPR034236">
    <property type="entry name" value="CuRO_CcO_Caa3_II"/>
</dbReference>
<evidence type="ECO:0000256" key="6">
    <source>
        <dbReference type="ARBA" id="ARBA00022692"/>
    </source>
</evidence>
<reference evidence="20 21" key="1">
    <citation type="submission" date="2023-09" db="EMBL/GenBank/DDBJ databases">
        <authorList>
            <person name="Rey-Velasco X."/>
        </authorList>
    </citation>
    <scope>NUCLEOTIDE SEQUENCE [LARGE SCALE GENOMIC DNA]</scope>
    <source>
        <strain evidence="20 21">W311</strain>
    </source>
</reference>
<dbReference type="EMBL" id="CP135076">
    <property type="protein sequence ID" value="WNO52704.1"/>
    <property type="molecule type" value="Genomic_DNA"/>
</dbReference>
<evidence type="ECO:0000256" key="11">
    <source>
        <dbReference type="ARBA" id="ARBA00023008"/>
    </source>
</evidence>
<evidence type="ECO:0000259" key="18">
    <source>
        <dbReference type="PROSITE" id="PS50857"/>
    </source>
</evidence>
<dbReference type="InterPro" id="IPR001505">
    <property type="entry name" value="Copper_CuA"/>
</dbReference>
<keyword evidence="9 17" id="KW-1133">Transmembrane helix</keyword>
<evidence type="ECO:0000259" key="19">
    <source>
        <dbReference type="PROSITE" id="PS51007"/>
    </source>
</evidence>
<feature type="transmembrane region" description="Helical" evidence="17">
    <location>
        <begin position="23"/>
        <end position="44"/>
    </location>
</feature>
<dbReference type="RefSeq" id="WP_313913426.1">
    <property type="nucleotide sequence ID" value="NZ_CP135076.1"/>
</dbReference>
<feature type="domain" description="Cytochrome oxidase subunit II copper A binding" evidence="18">
    <location>
        <begin position="104"/>
        <end position="220"/>
    </location>
</feature>
<evidence type="ECO:0000256" key="17">
    <source>
        <dbReference type="SAM" id="Phobius"/>
    </source>
</evidence>
<dbReference type="InterPro" id="IPR036909">
    <property type="entry name" value="Cyt_c-like_dom_sf"/>
</dbReference>
<evidence type="ECO:0000256" key="15">
    <source>
        <dbReference type="ARBA" id="ARBA00047816"/>
    </source>
</evidence>
<evidence type="ECO:0000256" key="8">
    <source>
        <dbReference type="ARBA" id="ARBA00022982"/>
    </source>
</evidence>
<dbReference type="Gene3D" id="2.60.40.420">
    <property type="entry name" value="Cupredoxins - blue copper proteins"/>
    <property type="match status" value="1"/>
</dbReference>
<evidence type="ECO:0000313" key="21">
    <source>
        <dbReference type="Proteomes" id="UP001302249"/>
    </source>
</evidence>
<dbReference type="PROSITE" id="PS51007">
    <property type="entry name" value="CYTC"/>
    <property type="match status" value="1"/>
</dbReference>